<evidence type="ECO:0000256" key="1">
    <source>
        <dbReference type="ARBA" id="ARBA00029447"/>
    </source>
</evidence>
<dbReference type="RefSeq" id="WP_341411460.1">
    <property type="nucleotide sequence ID" value="NZ_JBBUTH010000008.1"/>
</dbReference>
<dbReference type="InterPro" id="IPR003660">
    <property type="entry name" value="HAMP_dom"/>
</dbReference>
<dbReference type="PROSITE" id="PS50885">
    <property type="entry name" value="HAMP"/>
    <property type="match status" value="1"/>
</dbReference>
<dbReference type="PROSITE" id="PS50112">
    <property type="entry name" value="PAS"/>
    <property type="match status" value="1"/>
</dbReference>
<protein>
    <submittedName>
        <fullName evidence="8">Methyl-accepting chemotaxis protein</fullName>
    </submittedName>
</protein>
<evidence type="ECO:0000256" key="3">
    <source>
        <dbReference type="SAM" id="Coils"/>
    </source>
</evidence>
<evidence type="ECO:0000256" key="2">
    <source>
        <dbReference type="PROSITE-ProRule" id="PRU00284"/>
    </source>
</evidence>
<dbReference type="SMART" id="SM00283">
    <property type="entry name" value="MA"/>
    <property type="match status" value="1"/>
</dbReference>
<organism evidence="8 9">
    <name type="scientific">Pseudaquabacterium inlustre</name>
    <dbReference type="NCBI Taxonomy" id="2984192"/>
    <lineage>
        <taxon>Bacteria</taxon>
        <taxon>Pseudomonadati</taxon>
        <taxon>Pseudomonadota</taxon>
        <taxon>Betaproteobacteria</taxon>
        <taxon>Burkholderiales</taxon>
        <taxon>Sphaerotilaceae</taxon>
        <taxon>Pseudaquabacterium</taxon>
    </lineage>
</organism>
<dbReference type="EMBL" id="JBBUTH010000008">
    <property type="protein sequence ID" value="MEK8051762.1"/>
    <property type="molecule type" value="Genomic_DNA"/>
</dbReference>
<dbReference type="InterPro" id="IPR004090">
    <property type="entry name" value="Chemotax_Me-accpt_rcpt"/>
</dbReference>
<dbReference type="InterPro" id="IPR013655">
    <property type="entry name" value="PAS_fold_3"/>
</dbReference>
<feature type="domain" description="PAS" evidence="6">
    <location>
        <begin position="25"/>
        <end position="60"/>
    </location>
</feature>
<dbReference type="InterPro" id="IPR035965">
    <property type="entry name" value="PAS-like_dom_sf"/>
</dbReference>
<dbReference type="SUPFAM" id="SSF55785">
    <property type="entry name" value="PYP-like sensor domain (PAS domain)"/>
    <property type="match status" value="1"/>
</dbReference>
<keyword evidence="4" id="KW-1133">Transmembrane helix</keyword>
<comment type="caution">
    <text evidence="8">The sequence shown here is derived from an EMBL/GenBank/DDBJ whole genome shotgun (WGS) entry which is preliminary data.</text>
</comment>
<keyword evidence="4" id="KW-0472">Membrane</keyword>
<dbReference type="Gene3D" id="1.10.287.950">
    <property type="entry name" value="Methyl-accepting chemotaxis protein"/>
    <property type="match status" value="1"/>
</dbReference>
<evidence type="ECO:0000313" key="9">
    <source>
        <dbReference type="Proteomes" id="UP001365405"/>
    </source>
</evidence>
<evidence type="ECO:0000259" key="7">
    <source>
        <dbReference type="PROSITE" id="PS50885"/>
    </source>
</evidence>
<evidence type="ECO:0000313" key="8">
    <source>
        <dbReference type="EMBL" id="MEK8051762.1"/>
    </source>
</evidence>
<feature type="coiled-coil region" evidence="3">
    <location>
        <begin position="288"/>
        <end position="315"/>
    </location>
</feature>
<dbReference type="CDD" id="cd00130">
    <property type="entry name" value="PAS"/>
    <property type="match status" value="1"/>
</dbReference>
<reference evidence="8 9" key="1">
    <citation type="submission" date="2024-04" db="EMBL/GenBank/DDBJ databases">
        <title>Novel species of the genus Ideonella isolated from streams.</title>
        <authorList>
            <person name="Lu H."/>
        </authorList>
    </citation>
    <scope>NUCLEOTIDE SEQUENCE [LARGE SCALE GENOMIC DNA]</scope>
    <source>
        <strain evidence="8 9">DXS22W</strain>
    </source>
</reference>
<feature type="transmembrane region" description="Helical" evidence="4">
    <location>
        <begin position="172"/>
        <end position="190"/>
    </location>
</feature>
<proteinExistence type="inferred from homology"/>
<sequence>MRANLPVTQREHPFPAGELLVSTTDLQGRITHCNRAFVEVSGYSYDELLGQPHNMIRHPDMPPEAFKDMWATIGRGRPWTGVVKNRCKNGDHYWVEANVTPILANGKPEAYMSVRRQPTREQVREAEALYARLAAERANGRATFKLHAGRVRLLGWRDLPGRLHRLSLTGRLALGMGLALLATLGAGALAGGWAATAAAVLGGGAVTAWFHASVQRRLDEAERFANDLSACNLRSRLDLVHPHPLSALARALAQIQINLQAVIGDARQEVDGTATSTGEISRGAADLSQRTRAQAEALQRTAASMEQMAAAVRQTASTAGDVARQSEHTAQAAAAGGQAMAGVEGAIRTIEQHSKSVAEIVQVIEGIAFRTNLLALNAAVEAARAGEQGRGFAVVAGEVRALAQRSADAAREIRTLIHRSVEEVADGTRRVVDANQTIGRTVDEVNRVGGLIHDITRAASEQSLGIGEVNAAVSELDHMTQANAALVQQTVAAVEMLHKRSATLERTVHVFRT</sequence>
<dbReference type="PANTHER" id="PTHR43531">
    <property type="entry name" value="PROTEIN ICFG"/>
    <property type="match status" value="1"/>
</dbReference>
<evidence type="ECO:0000256" key="4">
    <source>
        <dbReference type="SAM" id="Phobius"/>
    </source>
</evidence>
<dbReference type="SUPFAM" id="SSF58104">
    <property type="entry name" value="Methyl-accepting chemotaxis protein (MCP) signaling domain"/>
    <property type="match status" value="1"/>
</dbReference>
<dbReference type="SMART" id="SM00086">
    <property type="entry name" value="PAC"/>
    <property type="match status" value="1"/>
</dbReference>
<evidence type="ECO:0000259" key="6">
    <source>
        <dbReference type="PROSITE" id="PS50112"/>
    </source>
</evidence>
<dbReference type="PANTHER" id="PTHR43531:SF7">
    <property type="entry name" value="AEROTAXIS RECEPTOR"/>
    <property type="match status" value="1"/>
</dbReference>
<dbReference type="InterPro" id="IPR051310">
    <property type="entry name" value="MCP_chemotaxis"/>
</dbReference>
<name>A0ABU9CIT4_9BURK</name>
<dbReference type="InterPro" id="IPR004089">
    <property type="entry name" value="MCPsignal_dom"/>
</dbReference>
<gene>
    <name evidence="8" type="ORF">AACH10_16040</name>
</gene>
<dbReference type="PROSITE" id="PS50111">
    <property type="entry name" value="CHEMOTAXIS_TRANSDUC_2"/>
    <property type="match status" value="1"/>
</dbReference>
<keyword evidence="9" id="KW-1185">Reference proteome</keyword>
<dbReference type="Gene3D" id="3.30.450.20">
    <property type="entry name" value="PAS domain"/>
    <property type="match status" value="1"/>
</dbReference>
<feature type="domain" description="Methyl-accepting transducer" evidence="5">
    <location>
        <begin position="269"/>
        <end position="498"/>
    </location>
</feature>
<keyword evidence="4" id="KW-0812">Transmembrane</keyword>
<dbReference type="Pfam" id="PF08447">
    <property type="entry name" value="PAS_3"/>
    <property type="match status" value="1"/>
</dbReference>
<dbReference type="InterPro" id="IPR001610">
    <property type="entry name" value="PAC"/>
</dbReference>
<keyword evidence="2" id="KW-0807">Transducer</keyword>
<dbReference type="Proteomes" id="UP001365405">
    <property type="component" value="Unassembled WGS sequence"/>
</dbReference>
<feature type="domain" description="HAMP" evidence="7">
    <location>
        <begin position="212"/>
        <end position="264"/>
    </location>
</feature>
<evidence type="ECO:0000259" key="5">
    <source>
        <dbReference type="PROSITE" id="PS50111"/>
    </source>
</evidence>
<dbReference type="NCBIfam" id="TIGR00229">
    <property type="entry name" value="sensory_box"/>
    <property type="match status" value="1"/>
</dbReference>
<dbReference type="CDD" id="cd11386">
    <property type="entry name" value="MCP_signal"/>
    <property type="match status" value="1"/>
</dbReference>
<dbReference type="SMART" id="SM00091">
    <property type="entry name" value="PAS"/>
    <property type="match status" value="1"/>
</dbReference>
<accession>A0ABU9CIT4</accession>
<dbReference type="PRINTS" id="PR00260">
    <property type="entry name" value="CHEMTRNSDUCR"/>
</dbReference>
<dbReference type="InterPro" id="IPR000014">
    <property type="entry name" value="PAS"/>
</dbReference>
<keyword evidence="3" id="KW-0175">Coiled coil</keyword>
<comment type="similarity">
    <text evidence="1">Belongs to the methyl-accepting chemotaxis (MCP) protein family.</text>
</comment>
<dbReference type="Pfam" id="PF00015">
    <property type="entry name" value="MCPsignal"/>
    <property type="match status" value="1"/>
</dbReference>